<organism evidence="2 3">
    <name type="scientific">Musa troglodytarum</name>
    <name type="common">fe'i banana</name>
    <dbReference type="NCBI Taxonomy" id="320322"/>
    <lineage>
        <taxon>Eukaryota</taxon>
        <taxon>Viridiplantae</taxon>
        <taxon>Streptophyta</taxon>
        <taxon>Embryophyta</taxon>
        <taxon>Tracheophyta</taxon>
        <taxon>Spermatophyta</taxon>
        <taxon>Magnoliopsida</taxon>
        <taxon>Liliopsida</taxon>
        <taxon>Zingiberales</taxon>
        <taxon>Musaceae</taxon>
        <taxon>Musa</taxon>
    </lineage>
</organism>
<accession>A0A9E7H8R8</accession>
<gene>
    <name evidence="2" type="ORF">MUK42_34811</name>
</gene>
<evidence type="ECO:0000256" key="1">
    <source>
        <dbReference type="SAM" id="MobiDB-lite"/>
    </source>
</evidence>
<dbReference type="Proteomes" id="UP001055439">
    <property type="component" value="Chromosome 8"/>
</dbReference>
<protein>
    <submittedName>
        <fullName evidence="2">Uncharacterized protein</fullName>
    </submittedName>
</protein>
<keyword evidence="3" id="KW-1185">Reference proteome</keyword>
<reference evidence="2" key="1">
    <citation type="submission" date="2022-05" db="EMBL/GenBank/DDBJ databases">
        <title>The Musa troglodytarum L. genome provides insights into the mechanism of non-climacteric behaviour and enrichment of carotenoids.</title>
        <authorList>
            <person name="Wang J."/>
        </authorList>
    </citation>
    <scope>NUCLEOTIDE SEQUENCE</scope>
    <source>
        <tissue evidence="2">Leaf</tissue>
    </source>
</reference>
<feature type="compositionally biased region" description="Low complexity" evidence="1">
    <location>
        <begin position="84"/>
        <end position="93"/>
    </location>
</feature>
<evidence type="ECO:0000313" key="2">
    <source>
        <dbReference type="EMBL" id="URE28905.1"/>
    </source>
</evidence>
<proteinExistence type="predicted"/>
<name>A0A9E7H8R8_9LILI</name>
<dbReference type="EMBL" id="CP097510">
    <property type="protein sequence ID" value="URE28905.1"/>
    <property type="molecule type" value="Genomic_DNA"/>
</dbReference>
<sequence>MMHLGLTGRNGSRGRDARAVCVPGASCGAASSALSLVDAATAEVPASISFRTDNAPPPHTVCFPSPSGSLPPRSSATPPPPARPQCSPGSGRR</sequence>
<evidence type="ECO:0000313" key="3">
    <source>
        <dbReference type="Proteomes" id="UP001055439"/>
    </source>
</evidence>
<feature type="region of interest" description="Disordered" evidence="1">
    <location>
        <begin position="49"/>
        <end position="93"/>
    </location>
</feature>
<dbReference type="AlphaFoldDB" id="A0A9E7H8R8"/>
<feature type="compositionally biased region" description="Low complexity" evidence="1">
    <location>
        <begin position="64"/>
        <end position="76"/>
    </location>
</feature>